<dbReference type="PANTHER" id="PTHR21143:SF104">
    <property type="entry name" value="GUSTATORY RECEPTOR 8A-RELATED"/>
    <property type="match status" value="1"/>
</dbReference>
<evidence type="ECO:0000313" key="11">
    <source>
        <dbReference type="Proteomes" id="UP000292052"/>
    </source>
</evidence>
<evidence type="ECO:0000256" key="8">
    <source>
        <dbReference type="RuleBase" id="RU363108"/>
    </source>
</evidence>
<dbReference type="GO" id="GO:0050909">
    <property type="term" value="P:sensory perception of taste"/>
    <property type="evidence" value="ECO:0007669"/>
    <property type="project" value="InterPro"/>
</dbReference>
<feature type="chain" id="PRO_5019844624" description="Gustatory receptor" evidence="9">
    <location>
        <begin position="18"/>
        <end position="354"/>
    </location>
</feature>
<reference evidence="10 11" key="1">
    <citation type="submission" date="2017-03" db="EMBL/GenBank/DDBJ databases">
        <title>Genome of the blue death feigning beetle - Asbolus verrucosus.</title>
        <authorList>
            <person name="Rider S.D."/>
        </authorList>
    </citation>
    <scope>NUCLEOTIDE SEQUENCE [LARGE SCALE GENOMIC DNA]</scope>
    <source>
        <strain evidence="10">Butters</strain>
        <tissue evidence="10">Head and leg muscle</tissue>
    </source>
</reference>
<feature type="transmembrane region" description="Helical" evidence="8">
    <location>
        <begin position="33"/>
        <end position="54"/>
    </location>
</feature>
<evidence type="ECO:0000256" key="4">
    <source>
        <dbReference type="ARBA" id="ARBA00022989"/>
    </source>
</evidence>
<keyword evidence="5 8" id="KW-0472">Membrane</keyword>
<keyword evidence="9" id="KW-0732">Signal</keyword>
<sequence>MNLTLLNLILNIGRIFAITPSSTETKEKRTICQVLHSSLMVLVYVACALAKSYFCGFYKELYLTKLVVVIARESSTCAFTSCVVIEALKGSKWNKLTDNLKLTANLLNVETNSQRKTAYVKFLGFHLIFWAIVLYVDVYNILTKVSVDIRSNLIEKLQSYINFLYSFYIYVLLDMVILRYRRLKEQFDKSEPQFVSEMEHVNSLLSEIVDILNDIIGWPIFFLTLITTTEMLLYSDAGVRFGSADGPTLILLLMCHAVTNEAETILLLVYRSRTKYANSEIQENFYKLGGVLSKTLPSFSAAGFFVLNRSTLLNIFGTVISFLIVLLQTGPPVFDLGSIQQPNTSKIDESVDLS</sequence>
<feature type="signal peptide" evidence="9">
    <location>
        <begin position="1"/>
        <end position="17"/>
    </location>
</feature>
<evidence type="ECO:0000256" key="6">
    <source>
        <dbReference type="ARBA" id="ARBA00023170"/>
    </source>
</evidence>
<evidence type="ECO:0000256" key="2">
    <source>
        <dbReference type="ARBA" id="ARBA00022475"/>
    </source>
</evidence>
<evidence type="ECO:0000313" key="10">
    <source>
        <dbReference type="EMBL" id="RZB66685.1"/>
    </source>
</evidence>
<keyword evidence="11" id="KW-1185">Reference proteome</keyword>
<comment type="similarity">
    <text evidence="8">Belongs to the insect chemoreceptor superfamily. Gustatory receptor (GR) family.</text>
</comment>
<evidence type="ECO:0000256" key="9">
    <source>
        <dbReference type="SAM" id="SignalP"/>
    </source>
</evidence>
<evidence type="ECO:0000256" key="5">
    <source>
        <dbReference type="ARBA" id="ARBA00023136"/>
    </source>
</evidence>
<dbReference type="EMBL" id="QDEB01109353">
    <property type="protein sequence ID" value="RZB66685.1"/>
    <property type="molecule type" value="Genomic_DNA"/>
</dbReference>
<dbReference type="OrthoDB" id="6768494at2759"/>
<protein>
    <recommendedName>
        <fullName evidence="8">Gustatory receptor</fullName>
    </recommendedName>
</protein>
<dbReference type="PANTHER" id="PTHR21143">
    <property type="entry name" value="INVERTEBRATE GUSTATORY RECEPTOR"/>
    <property type="match status" value="1"/>
</dbReference>
<accession>A0A482VE29</accession>
<dbReference type="GO" id="GO:0007165">
    <property type="term" value="P:signal transduction"/>
    <property type="evidence" value="ECO:0007669"/>
    <property type="project" value="UniProtKB-KW"/>
</dbReference>
<gene>
    <name evidence="10" type="ORF">BDFB_013294</name>
</gene>
<dbReference type="GO" id="GO:0007635">
    <property type="term" value="P:chemosensory behavior"/>
    <property type="evidence" value="ECO:0007669"/>
    <property type="project" value="TreeGrafter"/>
</dbReference>
<name>A0A482VE29_ASBVE</name>
<feature type="transmembrane region" description="Helical" evidence="8">
    <location>
        <begin position="122"/>
        <end position="142"/>
    </location>
</feature>
<dbReference type="AlphaFoldDB" id="A0A482VE29"/>
<comment type="subcellular location">
    <subcellularLocation>
        <location evidence="1 8">Cell membrane</location>
        <topology evidence="1 8">Multi-pass membrane protein</topology>
    </subcellularLocation>
</comment>
<feature type="transmembrane region" description="Helical" evidence="8">
    <location>
        <begin position="162"/>
        <end position="180"/>
    </location>
</feature>
<comment type="caution">
    <text evidence="8">Lacks conserved residue(s) required for the propagation of feature annotation.</text>
</comment>
<comment type="caution">
    <text evidence="10">The sequence shown here is derived from an EMBL/GenBank/DDBJ whole genome shotgun (WGS) entry which is preliminary data.</text>
</comment>
<dbReference type="GO" id="GO:0030425">
    <property type="term" value="C:dendrite"/>
    <property type="evidence" value="ECO:0007669"/>
    <property type="project" value="TreeGrafter"/>
</dbReference>
<dbReference type="Pfam" id="PF08395">
    <property type="entry name" value="7tm_7"/>
    <property type="match status" value="1"/>
</dbReference>
<keyword evidence="4 8" id="KW-1133">Transmembrane helix</keyword>
<evidence type="ECO:0000256" key="7">
    <source>
        <dbReference type="ARBA" id="ARBA00023224"/>
    </source>
</evidence>
<organism evidence="10 11">
    <name type="scientific">Asbolus verrucosus</name>
    <name type="common">Desert ironclad beetle</name>
    <dbReference type="NCBI Taxonomy" id="1661398"/>
    <lineage>
        <taxon>Eukaryota</taxon>
        <taxon>Metazoa</taxon>
        <taxon>Ecdysozoa</taxon>
        <taxon>Arthropoda</taxon>
        <taxon>Hexapoda</taxon>
        <taxon>Insecta</taxon>
        <taxon>Pterygota</taxon>
        <taxon>Neoptera</taxon>
        <taxon>Endopterygota</taxon>
        <taxon>Coleoptera</taxon>
        <taxon>Polyphaga</taxon>
        <taxon>Cucujiformia</taxon>
        <taxon>Tenebrionidae</taxon>
        <taxon>Pimeliinae</taxon>
        <taxon>Asbolus</taxon>
    </lineage>
</organism>
<proteinExistence type="inferred from homology"/>
<dbReference type="GO" id="GO:0043025">
    <property type="term" value="C:neuronal cell body"/>
    <property type="evidence" value="ECO:0007669"/>
    <property type="project" value="TreeGrafter"/>
</dbReference>
<dbReference type="GO" id="GO:0008049">
    <property type="term" value="P:male courtship behavior"/>
    <property type="evidence" value="ECO:0007669"/>
    <property type="project" value="TreeGrafter"/>
</dbReference>
<keyword evidence="3 8" id="KW-0812">Transmembrane</keyword>
<keyword evidence="2 8" id="KW-1003">Cell membrane</keyword>
<feature type="transmembrane region" description="Helical" evidence="8">
    <location>
        <begin position="249"/>
        <end position="270"/>
    </location>
</feature>
<evidence type="ECO:0000256" key="3">
    <source>
        <dbReference type="ARBA" id="ARBA00022692"/>
    </source>
</evidence>
<comment type="function">
    <text evidence="8">Gustatory receptor which mediates acceptance or avoidance behavior, depending on its substrates.</text>
</comment>
<feature type="transmembrane region" description="Helical" evidence="8">
    <location>
        <begin position="215"/>
        <end position="234"/>
    </location>
</feature>
<feature type="transmembrane region" description="Helical" evidence="8">
    <location>
        <begin position="313"/>
        <end position="334"/>
    </location>
</feature>
<keyword evidence="7 8" id="KW-0807">Transducer</keyword>
<dbReference type="InterPro" id="IPR013604">
    <property type="entry name" value="7TM_chemorcpt"/>
</dbReference>
<dbReference type="Proteomes" id="UP000292052">
    <property type="component" value="Unassembled WGS sequence"/>
</dbReference>
<dbReference type="GO" id="GO:0005886">
    <property type="term" value="C:plasma membrane"/>
    <property type="evidence" value="ECO:0007669"/>
    <property type="project" value="UniProtKB-SubCell"/>
</dbReference>
<evidence type="ECO:0000256" key="1">
    <source>
        <dbReference type="ARBA" id="ARBA00004651"/>
    </source>
</evidence>
<dbReference type="GO" id="GO:0030424">
    <property type="term" value="C:axon"/>
    <property type="evidence" value="ECO:0007669"/>
    <property type="project" value="TreeGrafter"/>
</dbReference>
<keyword evidence="6 8" id="KW-0675">Receptor</keyword>